<proteinExistence type="predicted"/>
<sequence length="159" mass="19057">MNFQRAKHFLRHWGYYDENLSYLTEIDKKKMKLLYAGLKQLEPEERQLLADKYRTFDGKAVPDKELAEQYNKPVNDYRELRKNNEVKFYKALVKAELKREYEIERLEEILSNEDLLKVIDSTLSRLALKGLKQNYNSNDLRIVIGETINQMTIMFNDRT</sequence>
<evidence type="ECO:0000313" key="1">
    <source>
        <dbReference type="EMBL" id="GEM01928.1"/>
    </source>
</evidence>
<protein>
    <submittedName>
        <fullName evidence="2">Uncharacterized protein</fullName>
    </submittedName>
</protein>
<dbReference type="Proteomes" id="UP000321547">
    <property type="component" value="Unassembled WGS sequence"/>
</dbReference>
<dbReference type="EMBL" id="BJWI01000020">
    <property type="protein sequence ID" value="GEM01928.1"/>
    <property type="molecule type" value="Genomic_DNA"/>
</dbReference>
<dbReference type="AlphaFoldDB" id="A0A1I5Q0L6"/>
<organism evidence="2 3">
    <name type="scientific">Halolactibacillus halophilus</name>
    <dbReference type="NCBI Taxonomy" id="306540"/>
    <lineage>
        <taxon>Bacteria</taxon>
        <taxon>Bacillati</taxon>
        <taxon>Bacillota</taxon>
        <taxon>Bacilli</taxon>
        <taxon>Bacillales</taxon>
        <taxon>Bacillaceae</taxon>
        <taxon>Halolactibacillus</taxon>
    </lineage>
</organism>
<reference evidence="1 4" key="2">
    <citation type="submission" date="2019-07" db="EMBL/GenBank/DDBJ databases">
        <title>Whole genome shotgun sequence of Halolactibacillus halophilus NBRC 100868.</title>
        <authorList>
            <person name="Hosoyama A."/>
            <person name="Uohara A."/>
            <person name="Ohji S."/>
            <person name="Ichikawa N."/>
        </authorList>
    </citation>
    <scope>NUCLEOTIDE SEQUENCE [LARGE SCALE GENOMIC DNA]</scope>
    <source>
        <strain evidence="1 4">NBRC 100868</strain>
    </source>
</reference>
<dbReference type="EMBL" id="FOXC01000018">
    <property type="protein sequence ID" value="SFP39735.1"/>
    <property type="molecule type" value="Genomic_DNA"/>
</dbReference>
<dbReference type="STRING" id="306540.SAMN05421839_1185"/>
<evidence type="ECO:0000313" key="3">
    <source>
        <dbReference type="Proteomes" id="UP000242243"/>
    </source>
</evidence>
<keyword evidence="4" id="KW-1185">Reference proteome</keyword>
<gene>
    <name evidence="1" type="ORF">HHA03_14600</name>
    <name evidence="2" type="ORF">SAMN05421839_1185</name>
</gene>
<evidence type="ECO:0000313" key="4">
    <source>
        <dbReference type="Proteomes" id="UP000321547"/>
    </source>
</evidence>
<dbReference type="OrthoDB" id="2974675at2"/>
<reference evidence="2 3" key="1">
    <citation type="submission" date="2016-10" db="EMBL/GenBank/DDBJ databases">
        <authorList>
            <person name="de Groot N.N."/>
        </authorList>
    </citation>
    <scope>NUCLEOTIDE SEQUENCE [LARGE SCALE GENOMIC DNA]</scope>
    <source>
        <strain evidence="2 3">DSM 17073</strain>
    </source>
</reference>
<name>A0A1I5Q0L6_9BACI</name>
<evidence type="ECO:0000313" key="2">
    <source>
        <dbReference type="EMBL" id="SFP39735.1"/>
    </source>
</evidence>
<dbReference type="RefSeq" id="WP_089832019.1">
    <property type="nucleotide sequence ID" value="NZ_BJWI01000020.1"/>
</dbReference>
<dbReference type="Proteomes" id="UP000242243">
    <property type="component" value="Unassembled WGS sequence"/>
</dbReference>
<accession>A0A1I5Q0L6</accession>